<dbReference type="EMBL" id="CM023470">
    <property type="protein sequence ID" value="KAH7979660.1"/>
    <property type="molecule type" value="Genomic_DNA"/>
</dbReference>
<comment type="caution">
    <text evidence="1">The sequence shown here is derived from an EMBL/GenBank/DDBJ whole genome shotgun (WGS) entry which is preliminary data.</text>
</comment>
<name>A0ACB8DZ43_DERSI</name>
<dbReference type="Proteomes" id="UP000821865">
    <property type="component" value="Chromosome 1"/>
</dbReference>
<protein>
    <submittedName>
        <fullName evidence="1">Uncharacterized protein</fullName>
    </submittedName>
</protein>
<sequence>MLTRRFKMHLIGGRLDNTLAVQGSSTESASLCVERGHRLPDVEVCVVALDRADLALTIIPTNDIDVLAKSDGSCMCESGQDWILETAFFCVG</sequence>
<gene>
    <name evidence="1" type="ORF">HPB49_010321</name>
</gene>
<proteinExistence type="predicted"/>
<reference evidence="1" key="1">
    <citation type="submission" date="2020-05" db="EMBL/GenBank/DDBJ databases">
        <title>Large-scale comparative analyses of tick genomes elucidate their genetic diversity and vector capacities.</title>
        <authorList>
            <person name="Jia N."/>
            <person name="Wang J."/>
            <person name="Shi W."/>
            <person name="Du L."/>
            <person name="Sun Y."/>
            <person name="Zhan W."/>
            <person name="Jiang J."/>
            <person name="Wang Q."/>
            <person name="Zhang B."/>
            <person name="Ji P."/>
            <person name="Sakyi L.B."/>
            <person name="Cui X."/>
            <person name="Yuan T."/>
            <person name="Jiang B."/>
            <person name="Yang W."/>
            <person name="Lam T.T.-Y."/>
            <person name="Chang Q."/>
            <person name="Ding S."/>
            <person name="Wang X."/>
            <person name="Zhu J."/>
            <person name="Ruan X."/>
            <person name="Zhao L."/>
            <person name="Wei J."/>
            <person name="Que T."/>
            <person name="Du C."/>
            <person name="Cheng J."/>
            <person name="Dai P."/>
            <person name="Han X."/>
            <person name="Huang E."/>
            <person name="Gao Y."/>
            <person name="Liu J."/>
            <person name="Shao H."/>
            <person name="Ye R."/>
            <person name="Li L."/>
            <person name="Wei W."/>
            <person name="Wang X."/>
            <person name="Wang C."/>
            <person name="Yang T."/>
            <person name="Huo Q."/>
            <person name="Li W."/>
            <person name="Guo W."/>
            <person name="Chen H."/>
            <person name="Zhou L."/>
            <person name="Ni X."/>
            <person name="Tian J."/>
            <person name="Zhou Y."/>
            <person name="Sheng Y."/>
            <person name="Liu T."/>
            <person name="Pan Y."/>
            <person name="Xia L."/>
            <person name="Li J."/>
            <person name="Zhao F."/>
            <person name="Cao W."/>
        </authorList>
    </citation>
    <scope>NUCLEOTIDE SEQUENCE</scope>
    <source>
        <strain evidence="1">Dsil-2018</strain>
    </source>
</reference>
<organism evidence="1 2">
    <name type="scientific">Dermacentor silvarum</name>
    <name type="common">Tick</name>
    <dbReference type="NCBI Taxonomy" id="543639"/>
    <lineage>
        <taxon>Eukaryota</taxon>
        <taxon>Metazoa</taxon>
        <taxon>Ecdysozoa</taxon>
        <taxon>Arthropoda</taxon>
        <taxon>Chelicerata</taxon>
        <taxon>Arachnida</taxon>
        <taxon>Acari</taxon>
        <taxon>Parasitiformes</taxon>
        <taxon>Ixodida</taxon>
        <taxon>Ixodoidea</taxon>
        <taxon>Ixodidae</taxon>
        <taxon>Rhipicephalinae</taxon>
        <taxon>Dermacentor</taxon>
    </lineage>
</organism>
<accession>A0ACB8DZ43</accession>
<evidence type="ECO:0000313" key="1">
    <source>
        <dbReference type="EMBL" id="KAH7979660.1"/>
    </source>
</evidence>
<evidence type="ECO:0000313" key="2">
    <source>
        <dbReference type="Proteomes" id="UP000821865"/>
    </source>
</evidence>
<keyword evidence="2" id="KW-1185">Reference proteome</keyword>